<evidence type="ECO:0000256" key="2">
    <source>
        <dbReference type="ARBA" id="ARBA00022737"/>
    </source>
</evidence>
<dbReference type="CDD" id="cd10017">
    <property type="entry name" value="B3_DNA"/>
    <property type="match status" value="1"/>
</dbReference>
<dbReference type="GO" id="GO:0003677">
    <property type="term" value="F:DNA binding"/>
    <property type="evidence" value="ECO:0007669"/>
    <property type="project" value="UniProtKB-KW"/>
</dbReference>
<organism evidence="8 9">
    <name type="scientific">Brassica carinata</name>
    <name type="common">Ethiopian mustard</name>
    <name type="synonym">Abyssinian cabbage</name>
    <dbReference type="NCBI Taxonomy" id="52824"/>
    <lineage>
        <taxon>Eukaryota</taxon>
        <taxon>Viridiplantae</taxon>
        <taxon>Streptophyta</taxon>
        <taxon>Embryophyta</taxon>
        <taxon>Tracheophyta</taxon>
        <taxon>Spermatophyta</taxon>
        <taxon>Magnoliopsida</taxon>
        <taxon>eudicotyledons</taxon>
        <taxon>Gunneridae</taxon>
        <taxon>Pentapetalae</taxon>
        <taxon>rosids</taxon>
        <taxon>malvids</taxon>
        <taxon>Brassicales</taxon>
        <taxon>Brassicaceae</taxon>
        <taxon>Brassiceae</taxon>
        <taxon>Brassica</taxon>
    </lineage>
</organism>
<name>A0A8X7S5D4_BRACI</name>
<evidence type="ECO:0000256" key="4">
    <source>
        <dbReference type="ARBA" id="ARBA00023125"/>
    </source>
</evidence>
<dbReference type="SMART" id="SM01019">
    <property type="entry name" value="B3"/>
    <property type="match status" value="1"/>
</dbReference>
<dbReference type="Proteomes" id="UP000886595">
    <property type="component" value="Unassembled WGS sequence"/>
</dbReference>
<dbReference type="AlphaFoldDB" id="A0A8X7S5D4"/>
<keyword evidence="2" id="KW-0677">Repeat</keyword>
<evidence type="ECO:0000256" key="1">
    <source>
        <dbReference type="ARBA" id="ARBA00004123"/>
    </source>
</evidence>
<dbReference type="PANTHER" id="PTHR31674:SF62">
    <property type="entry name" value="B3 DOMAIN-CONTAINING PROTEIN REM14-RELATED"/>
    <property type="match status" value="1"/>
</dbReference>
<accession>A0A8X7S5D4</accession>
<dbReference type="GO" id="GO:0005634">
    <property type="term" value="C:nucleus"/>
    <property type="evidence" value="ECO:0007669"/>
    <property type="project" value="UniProtKB-SubCell"/>
</dbReference>
<dbReference type="Pfam" id="PF02362">
    <property type="entry name" value="B3"/>
    <property type="match status" value="1"/>
</dbReference>
<evidence type="ECO:0000313" key="8">
    <source>
        <dbReference type="EMBL" id="KAG2299891.1"/>
    </source>
</evidence>
<dbReference type="InterPro" id="IPR015300">
    <property type="entry name" value="DNA-bd_pseudobarrel_sf"/>
</dbReference>
<dbReference type="PANTHER" id="PTHR31674">
    <property type="entry name" value="B3 DOMAIN-CONTAINING PROTEIN REM-LIKE 3-RELATED"/>
    <property type="match status" value="1"/>
</dbReference>
<dbReference type="EMBL" id="JAAMPC010000008">
    <property type="protein sequence ID" value="KAG2299891.1"/>
    <property type="molecule type" value="Genomic_DNA"/>
</dbReference>
<evidence type="ECO:0000259" key="7">
    <source>
        <dbReference type="PROSITE" id="PS50863"/>
    </source>
</evidence>
<dbReference type="PROSITE" id="PS50863">
    <property type="entry name" value="B3"/>
    <property type="match status" value="1"/>
</dbReference>
<reference evidence="8 9" key="1">
    <citation type="submission" date="2020-02" db="EMBL/GenBank/DDBJ databases">
        <authorList>
            <person name="Ma Q."/>
            <person name="Huang Y."/>
            <person name="Song X."/>
            <person name="Pei D."/>
        </authorList>
    </citation>
    <scope>NUCLEOTIDE SEQUENCE [LARGE SCALE GENOMIC DNA]</scope>
    <source>
        <strain evidence="8">Sxm20200214</strain>
        <tissue evidence="8">Leaf</tissue>
    </source>
</reference>
<feature type="domain" description="TF-B3" evidence="7">
    <location>
        <begin position="76"/>
        <end position="173"/>
    </location>
</feature>
<keyword evidence="9" id="KW-1185">Reference proteome</keyword>
<keyword evidence="4" id="KW-0238">DNA-binding</keyword>
<evidence type="ECO:0000256" key="6">
    <source>
        <dbReference type="ARBA" id="ARBA00023242"/>
    </source>
</evidence>
<dbReference type="InterPro" id="IPR039218">
    <property type="entry name" value="REM_fam"/>
</dbReference>
<dbReference type="OrthoDB" id="1109907at2759"/>
<gene>
    <name evidence="8" type="ORF">Bca52824_036363</name>
</gene>
<comment type="caution">
    <text evidence="8">The sequence shown here is derived from an EMBL/GenBank/DDBJ whole genome shotgun (WGS) entry which is preliminary data.</text>
</comment>
<keyword evidence="3" id="KW-0805">Transcription regulation</keyword>
<dbReference type="SUPFAM" id="SSF101936">
    <property type="entry name" value="DNA-binding pseudobarrel domain"/>
    <property type="match status" value="1"/>
</dbReference>
<keyword evidence="6" id="KW-0539">Nucleus</keyword>
<proteinExistence type="predicted"/>
<comment type="subcellular location">
    <subcellularLocation>
        <location evidence="1">Nucleus</location>
    </subcellularLocation>
</comment>
<protein>
    <recommendedName>
        <fullName evidence="7">TF-B3 domain-containing protein</fullName>
    </recommendedName>
</protein>
<evidence type="ECO:0000313" key="9">
    <source>
        <dbReference type="Proteomes" id="UP000886595"/>
    </source>
</evidence>
<dbReference type="InterPro" id="IPR003340">
    <property type="entry name" value="B3_DNA-bd"/>
</dbReference>
<sequence>MDGDLVSSGVSAKSTPISRLIHLSVRRIESRPDIVIFKLEGEMVFHVSPFGPSCCDIQYTAPQSEEEAVAKNSSQSFRAEVTETNVQEDKLALPVEATGCKALNKQCKEATLVNIDGKPWTVALRFSESGGFYYIKGWRKLRHDNKCRSGLVCYQRGWRWDVITIDVCVCSSEGDLEDTEHLEEKVKRW</sequence>
<evidence type="ECO:0000256" key="3">
    <source>
        <dbReference type="ARBA" id="ARBA00023015"/>
    </source>
</evidence>
<dbReference type="Gene3D" id="2.40.330.10">
    <property type="entry name" value="DNA-binding pseudobarrel domain"/>
    <property type="match status" value="1"/>
</dbReference>
<keyword evidence="5" id="KW-0804">Transcription</keyword>
<evidence type="ECO:0000256" key="5">
    <source>
        <dbReference type="ARBA" id="ARBA00023163"/>
    </source>
</evidence>